<dbReference type="AlphaFoldDB" id="A0A8X6HJ03"/>
<feature type="compositionally biased region" description="Basic residues" evidence="1">
    <location>
        <begin position="1"/>
        <end position="10"/>
    </location>
</feature>
<gene>
    <name evidence="2" type="primary">Pino</name>
    <name evidence="2" type="ORF">TNCT_342081</name>
</gene>
<evidence type="ECO:0000313" key="3">
    <source>
        <dbReference type="Proteomes" id="UP000887116"/>
    </source>
</evidence>
<sequence>MHSKLNKMRFQRMNNKLSDKQEFEETTGDFENEDQNLNNQNLHDSSDMLTLEGLRRTYNSCSNCGVSWYDDHISLDCSECGGYAMCRPCPTCNGQCGSTWRRDVKASHVNKHAQWHGTCSLNCQWKSQTLLESKTMSEDKNANYHDSYHCLPQTLIREAHHIL</sequence>
<feature type="region of interest" description="Disordered" evidence="1">
    <location>
        <begin position="1"/>
        <end position="43"/>
    </location>
</feature>
<evidence type="ECO:0000313" key="2">
    <source>
        <dbReference type="EMBL" id="GFR23913.1"/>
    </source>
</evidence>
<keyword evidence="3" id="KW-1185">Reference proteome</keyword>
<feature type="compositionally biased region" description="Acidic residues" evidence="1">
    <location>
        <begin position="24"/>
        <end position="34"/>
    </location>
</feature>
<dbReference type="OrthoDB" id="10062522at2759"/>
<dbReference type="Proteomes" id="UP000887116">
    <property type="component" value="Unassembled WGS sequence"/>
</dbReference>
<proteinExistence type="predicted"/>
<reference evidence="2" key="1">
    <citation type="submission" date="2020-07" db="EMBL/GenBank/DDBJ databases">
        <title>Multicomponent nature underlies the extraordinary mechanical properties of spider dragline silk.</title>
        <authorList>
            <person name="Kono N."/>
            <person name="Nakamura H."/>
            <person name="Mori M."/>
            <person name="Yoshida Y."/>
            <person name="Ohtoshi R."/>
            <person name="Malay A.D."/>
            <person name="Moran D.A.P."/>
            <person name="Tomita M."/>
            <person name="Numata K."/>
            <person name="Arakawa K."/>
        </authorList>
    </citation>
    <scope>NUCLEOTIDE SEQUENCE</scope>
</reference>
<protein>
    <submittedName>
        <fullName evidence="2">Protein pinocchio</fullName>
    </submittedName>
</protein>
<accession>A0A8X6HJ03</accession>
<dbReference type="EMBL" id="BMAO01008496">
    <property type="protein sequence ID" value="GFR23913.1"/>
    <property type="molecule type" value="Genomic_DNA"/>
</dbReference>
<comment type="caution">
    <text evidence="2">The sequence shown here is derived from an EMBL/GenBank/DDBJ whole genome shotgun (WGS) entry which is preliminary data.</text>
</comment>
<evidence type="ECO:0000256" key="1">
    <source>
        <dbReference type="SAM" id="MobiDB-lite"/>
    </source>
</evidence>
<organism evidence="2 3">
    <name type="scientific">Trichonephila clavata</name>
    <name type="common">Joro spider</name>
    <name type="synonym">Nephila clavata</name>
    <dbReference type="NCBI Taxonomy" id="2740835"/>
    <lineage>
        <taxon>Eukaryota</taxon>
        <taxon>Metazoa</taxon>
        <taxon>Ecdysozoa</taxon>
        <taxon>Arthropoda</taxon>
        <taxon>Chelicerata</taxon>
        <taxon>Arachnida</taxon>
        <taxon>Araneae</taxon>
        <taxon>Araneomorphae</taxon>
        <taxon>Entelegynae</taxon>
        <taxon>Araneoidea</taxon>
        <taxon>Nephilidae</taxon>
        <taxon>Trichonephila</taxon>
    </lineage>
</organism>
<name>A0A8X6HJ03_TRICU</name>